<evidence type="ECO:0000256" key="5">
    <source>
        <dbReference type="ARBA" id="ARBA00023033"/>
    </source>
</evidence>
<evidence type="ECO:0000256" key="2">
    <source>
        <dbReference type="ARBA" id="ARBA00022630"/>
    </source>
</evidence>
<dbReference type="RefSeq" id="XP_056755700.1">
    <property type="nucleotide sequence ID" value="XM_056895952.1"/>
</dbReference>
<dbReference type="GeneID" id="81586194"/>
<reference evidence="6" key="1">
    <citation type="journal article" date="2023" name="IMA Fungus">
        <title>Comparative genomic study of the Penicillium genus elucidates a diverse pangenome and 15 lateral gene transfer events.</title>
        <authorList>
            <person name="Petersen C."/>
            <person name="Sorensen T."/>
            <person name="Nielsen M.R."/>
            <person name="Sondergaard T.E."/>
            <person name="Sorensen J.L."/>
            <person name="Fitzpatrick D.A."/>
            <person name="Frisvad J.C."/>
            <person name="Nielsen K.L."/>
        </authorList>
    </citation>
    <scope>NUCLEOTIDE SEQUENCE</scope>
    <source>
        <strain evidence="6">IBT 12815</strain>
    </source>
</reference>
<keyword evidence="3" id="KW-0274">FAD</keyword>
<evidence type="ECO:0000313" key="7">
    <source>
        <dbReference type="Proteomes" id="UP001213799"/>
    </source>
</evidence>
<comment type="caution">
    <text evidence="6">The sequence shown here is derived from an EMBL/GenBank/DDBJ whole genome shotgun (WGS) entry which is preliminary data.</text>
</comment>
<dbReference type="PANTHER" id="PTHR43872:SF1">
    <property type="entry name" value="MONOOXYGENASE, PUTATIVE (AFU_ORTHOLOGUE AFUA_8G02570)-RELATED"/>
    <property type="match status" value="1"/>
</dbReference>
<protein>
    <submittedName>
        <fullName evidence="6">FAD/NAD(P)-binding domain-containing protein</fullName>
    </submittedName>
</protein>
<dbReference type="SUPFAM" id="SSF51905">
    <property type="entry name" value="FAD/NAD(P)-binding domain"/>
    <property type="match status" value="2"/>
</dbReference>
<dbReference type="GO" id="GO:0050661">
    <property type="term" value="F:NADP binding"/>
    <property type="evidence" value="ECO:0007669"/>
    <property type="project" value="InterPro"/>
</dbReference>
<keyword evidence="7" id="KW-1185">Reference proteome</keyword>
<dbReference type="PRINTS" id="PR00411">
    <property type="entry name" value="PNDRDTASEI"/>
</dbReference>
<keyword evidence="2" id="KW-0285">Flavoprotein</keyword>
<dbReference type="GO" id="GO:0004499">
    <property type="term" value="F:N,N-dimethylaniline monooxygenase activity"/>
    <property type="evidence" value="ECO:0007669"/>
    <property type="project" value="InterPro"/>
</dbReference>
<dbReference type="InterPro" id="IPR051820">
    <property type="entry name" value="FAD-binding_MO"/>
</dbReference>
<evidence type="ECO:0000313" key="6">
    <source>
        <dbReference type="EMBL" id="KAJ5608276.1"/>
    </source>
</evidence>
<evidence type="ECO:0000256" key="3">
    <source>
        <dbReference type="ARBA" id="ARBA00022827"/>
    </source>
</evidence>
<dbReference type="PANTHER" id="PTHR43872">
    <property type="entry name" value="MONOOXYGENASE, PUTATIVE (AFU_ORTHOLOGUE AFUA_8G02570)-RELATED"/>
    <property type="match status" value="1"/>
</dbReference>
<evidence type="ECO:0000256" key="1">
    <source>
        <dbReference type="ARBA" id="ARBA00001974"/>
    </source>
</evidence>
<keyword evidence="5" id="KW-0503">Monooxygenase</keyword>
<organism evidence="6 7">
    <name type="scientific">Penicillium hordei</name>
    <dbReference type="NCBI Taxonomy" id="40994"/>
    <lineage>
        <taxon>Eukaryota</taxon>
        <taxon>Fungi</taxon>
        <taxon>Dikarya</taxon>
        <taxon>Ascomycota</taxon>
        <taxon>Pezizomycotina</taxon>
        <taxon>Eurotiomycetes</taxon>
        <taxon>Eurotiomycetidae</taxon>
        <taxon>Eurotiales</taxon>
        <taxon>Aspergillaceae</taxon>
        <taxon>Penicillium</taxon>
    </lineage>
</organism>
<dbReference type="EMBL" id="JAQJAE010000002">
    <property type="protein sequence ID" value="KAJ5608276.1"/>
    <property type="molecule type" value="Genomic_DNA"/>
</dbReference>
<dbReference type="GO" id="GO:0050660">
    <property type="term" value="F:flavin adenine dinucleotide binding"/>
    <property type="evidence" value="ECO:0007669"/>
    <property type="project" value="InterPro"/>
</dbReference>
<reference evidence="6" key="2">
    <citation type="submission" date="2023-01" db="EMBL/GenBank/DDBJ databases">
        <authorList>
            <person name="Petersen C."/>
        </authorList>
    </citation>
    <scope>NUCLEOTIDE SEQUENCE</scope>
    <source>
        <strain evidence="6">IBT 12815</strain>
    </source>
</reference>
<dbReference type="Proteomes" id="UP001213799">
    <property type="component" value="Unassembled WGS sequence"/>
</dbReference>
<dbReference type="AlphaFoldDB" id="A0AAD6H599"/>
<keyword evidence="4" id="KW-0560">Oxidoreductase</keyword>
<comment type="cofactor">
    <cofactor evidence="1">
        <name>FAD</name>
        <dbReference type="ChEBI" id="CHEBI:57692"/>
    </cofactor>
</comment>
<proteinExistence type="predicted"/>
<accession>A0AAD6H599</accession>
<dbReference type="Gene3D" id="3.50.50.60">
    <property type="entry name" value="FAD/NAD(P)-binding domain"/>
    <property type="match status" value="1"/>
</dbReference>
<gene>
    <name evidence="6" type="ORF">N7537_004895</name>
</gene>
<name>A0AAD6H599_9EURO</name>
<dbReference type="InterPro" id="IPR020946">
    <property type="entry name" value="Flavin_mOase-like"/>
</dbReference>
<evidence type="ECO:0000256" key="4">
    <source>
        <dbReference type="ARBA" id="ARBA00023002"/>
    </source>
</evidence>
<sequence>MDQRGCRPDLDVIIVGAGLAGINAAYRVQSELQHSRYLVIESKSRIGGNWNNFRYPGLRADSDVYTYSYPWFPWNQKTKHADRESILRYLTAATDSFQLENHIMFDHKLHTAHWSTKLRLWRLVCRHYQRQKTSTVIFRARFVIFCTGIFNHDEARPALIAGLGNFAGPVVHPQFWPEYLNYADKRILLIGSGATAMALLPELADTAASVTLVQRSPGYLLTLPEREHSKNEGYRWTYRVKWIGWMMIMKLFYQLCCLFPGLMKWICIAWTRWQLPAHVPVKPHFTPAYNPWEQRPNISLGRKIFRALECGRASIETGHIAYVDCHGLMLQSGKYLSGDIIVTATGPKLQFAGGTRIFLDDAQIEPGRKLAWNAVMVQDIPNAGFVTGYVHTSWTLGADMRTLLICRVIREMERDGIRALVPRFPRDAQTVTRRSVLLNSSYILSQEQCLPKVGDFGPWRARDTYLTDFLFARYSRRIYEGLAKLDKN</sequence>
<dbReference type="InterPro" id="IPR036188">
    <property type="entry name" value="FAD/NAD-bd_sf"/>
</dbReference>
<dbReference type="Pfam" id="PF00743">
    <property type="entry name" value="FMO-like"/>
    <property type="match status" value="1"/>
</dbReference>
<dbReference type="Pfam" id="PF13450">
    <property type="entry name" value="NAD_binding_8"/>
    <property type="match status" value="1"/>
</dbReference>